<dbReference type="AlphaFoldDB" id="A0A6B8TEK4"/>
<dbReference type="RefSeq" id="WP_155867701.1">
    <property type="nucleotide sequence ID" value="NZ_CP046322.1"/>
</dbReference>
<dbReference type="KEGG" id="cxe:FOB82_02390"/>
<dbReference type="Proteomes" id="UP000426857">
    <property type="component" value="Chromosome"/>
</dbReference>
<reference evidence="2 3" key="1">
    <citation type="submission" date="2019-11" db="EMBL/GenBank/DDBJ databases">
        <title>FDA dAtabase for Regulatory Grade micrObial Sequences (FDA-ARGOS): Supporting development and validation of Infectious Disease Dx tests.</title>
        <authorList>
            <person name="Kerrigan L."/>
            <person name="Long C."/>
            <person name="Tallon L."/>
            <person name="Sadzewicz L."/>
            <person name="Vavikolanu K."/>
            <person name="Mehta A."/>
            <person name="Aluvathingal J."/>
            <person name="Nadendla S."/>
            <person name="Yan Y."/>
            <person name="Sichtig H."/>
        </authorList>
    </citation>
    <scope>NUCLEOTIDE SEQUENCE [LARGE SCALE GENOMIC DNA]</scope>
    <source>
        <strain evidence="2 3">FDAARGOS_674</strain>
    </source>
</reference>
<evidence type="ECO:0000256" key="1">
    <source>
        <dbReference type="SAM" id="MobiDB-lite"/>
    </source>
</evidence>
<dbReference type="EMBL" id="CP046322">
    <property type="protein sequence ID" value="QGS33964.1"/>
    <property type="molecule type" value="Genomic_DNA"/>
</dbReference>
<evidence type="ECO:0000313" key="3">
    <source>
        <dbReference type="Proteomes" id="UP000426857"/>
    </source>
</evidence>
<feature type="region of interest" description="Disordered" evidence="1">
    <location>
        <begin position="29"/>
        <end position="79"/>
    </location>
</feature>
<sequence length="112" mass="11812">MTTITLNIQWRGHQPGDTITVDEPTAEWLRRTGATASDSSLETAPATAPELDTPDDPDPAPAPEAPAEAPAKTWKRPARTAPVATWRAYAEAQGIDPKGLTKAEIIAATKGA</sequence>
<protein>
    <submittedName>
        <fullName evidence="2">Uncharacterized protein</fullName>
    </submittedName>
</protein>
<organism evidence="2 3">
    <name type="scientific">Corynebacterium xerosis</name>
    <dbReference type="NCBI Taxonomy" id="1725"/>
    <lineage>
        <taxon>Bacteria</taxon>
        <taxon>Bacillati</taxon>
        <taxon>Actinomycetota</taxon>
        <taxon>Actinomycetes</taxon>
        <taxon>Mycobacteriales</taxon>
        <taxon>Corynebacteriaceae</taxon>
        <taxon>Corynebacterium</taxon>
    </lineage>
</organism>
<feature type="compositionally biased region" description="Low complexity" evidence="1">
    <location>
        <begin position="42"/>
        <end position="51"/>
    </location>
</feature>
<proteinExistence type="predicted"/>
<gene>
    <name evidence="2" type="ORF">FOB82_02390</name>
</gene>
<name>A0A6B8TEK4_9CORY</name>
<accession>A0A6B8TEK4</accession>
<evidence type="ECO:0000313" key="2">
    <source>
        <dbReference type="EMBL" id="QGS33964.1"/>
    </source>
</evidence>